<dbReference type="Proteomes" id="UP001197093">
    <property type="component" value="Unassembled WGS sequence"/>
</dbReference>
<keyword evidence="4" id="KW-1185">Reference proteome</keyword>
<keyword evidence="2" id="KW-0732">Signal</keyword>
<dbReference type="EMBL" id="JAHCVI010000001">
    <property type="protein sequence ID" value="KAG7294394.1"/>
    <property type="molecule type" value="Genomic_DNA"/>
</dbReference>
<feature type="compositionally biased region" description="Basic and acidic residues" evidence="1">
    <location>
        <begin position="66"/>
        <end position="79"/>
    </location>
</feature>
<sequence length="153" mass="16784">MQPTILLLTLTTLAAAIPANTPRRPDNQMPAPPDISITDNHSPRARDNHSPRARDNHSPAPPADENDNHSPRTHARAEAEAEAEAETEAEAAAAAAANRYHKWNAHGGCQTDWGGRCLNKCKAEAKDKGYHCKKVSDHIWKEECWLGWSGLLV</sequence>
<protein>
    <submittedName>
        <fullName evidence="3">Uncharacterized protein</fullName>
    </submittedName>
</protein>
<gene>
    <name evidence="3" type="ORF">NEMBOFW57_004465</name>
</gene>
<dbReference type="AlphaFoldDB" id="A0AAD4I0H7"/>
<feature type="signal peptide" evidence="2">
    <location>
        <begin position="1"/>
        <end position="16"/>
    </location>
</feature>
<feature type="chain" id="PRO_5042141977" evidence="2">
    <location>
        <begin position="17"/>
        <end position="153"/>
    </location>
</feature>
<comment type="caution">
    <text evidence="3">The sequence shown here is derived from an EMBL/GenBank/DDBJ whole genome shotgun (WGS) entry which is preliminary data.</text>
</comment>
<feature type="region of interest" description="Disordered" evidence="1">
    <location>
        <begin position="19"/>
        <end position="94"/>
    </location>
</feature>
<evidence type="ECO:0000313" key="4">
    <source>
        <dbReference type="Proteomes" id="UP001197093"/>
    </source>
</evidence>
<organism evidence="3 4">
    <name type="scientific">Staphylotrichum longicolle</name>
    <dbReference type="NCBI Taxonomy" id="669026"/>
    <lineage>
        <taxon>Eukaryota</taxon>
        <taxon>Fungi</taxon>
        <taxon>Dikarya</taxon>
        <taxon>Ascomycota</taxon>
        <taxon>Pezizomycotina</taxon>
        <taxon>Sordariomycetes</taxon>
        <taxon>Sordariomycetidae</taxon>
        <taxon>Sordariales</taxon>
        <taxon>Chaetomiaceae</taxon>
        <taxon>Staphylotrichum</taxon>
    </lineage>
</organism>
<proteinExistence type="predicted"/>
<name>A0AAD4I0H7_9PEZI</name>
<evidence type="ECO:0000313" key="3">
    <source>
        <dbReference type="EMBL" id="KAG7294394.1"/>
    </source>
</evidence>
<accession>A0AAD4I0H7</accession>
<reference evidence="3" key="1">
    <citation type="submission" date="2023-02" db="EMBL/GenBank/DDBJ databases">
        <authorList>
            <person name="Palmer J.M."/>
        </authorList>
    </citation>
    <scope>NUCLEOTIDE SEQUENCE</scope>
    <source>
        <strain evidence="3">FW57</strain>
    </source>
</reference>
<feature type="compositionally biased region" description="Acidic residues" evidence="1">
    <location>
        <begin position="80"/>
        <end position="89"/>
    </location>
</feature>
<evidence type="ECO:0000256" key="2">
    <source>
        <dbReference type="SAM" id="SignalP"/>
    </source>
</evidence>
<feature type="compositionally biased region" description="Basic and acidic residues" evidence="1">
    <location>
        <begin position="41"/>
        <end position="57"/>
    </location>
</feature>
<evidence type="ECO:0000256" key="1">
    <source>
        <dbReference type="SAM" id="MobiDB-lite"/>
    </source>
</evidence>